<evidence type="ECO:0000313" key="2">
    <source>
        <dbReference type="EMBL" id="KAF6358421.1"/>
    </source>
</evidence>
<proteinExistence type="predicted"/>
<gene>
    <name evidence="2" type="ORF">mPipKuh1_010249</name>
</gene>
<accession>A0A7J7Y8Y1</accession>
<dbReference type="AlphaFoldDB" id="A0A7J7Y8Y1"/>
<comment type="caution">
    <text evidence="2">The sequence shown here is derived from an EMBL/GenBank/DDBJ whole genome shotgun (WGS) entry which is preliminary data.</text>
</comment>
<keyword evidence="3" id="KW-1185">Reference proteome</keyword>
<feature type="region of interest" description="Disordered" evidence="1">
    <location>
        <begin position="23"/>
        <end position="68"/>
    </location>
</feature>
<evidence type="ECO:0000313" key="3">
    <source>
        <dbReference type="Proteomes" id="UP000558488"/>
    </source>
</evidence>
<reference evidence="2 3" key="1">
    <citation type="journal article" date="2020" name="Nature">
        <title>Six reference-quality genomes reveal evolution of bat adaptations.</title>
        <authorList>
            <person name="Jebb D."/>
            <person name="Huang Z."/>
            <person name="Pippel M."/>
            <person name="Hughes G.M."/>
            <person name="Lavrichenko K."/>
            <person name="Devanna P."/>
            <person name="Winkler S."/>
            <person name="Jermiin L.S."/>
            <person name="Skirmuntt E.C."/>
            <person name="Katzourakis A."/>
            <person name="Burkitt-Gray L."/>
            <person name="Ray D.A."/>
            <person name="Sullivan K.A.M."/>
            <person name="Roscito J.G."/>
            <person name="Kirilenko B.M."/>
            <person name="Davalos L.M."/>
            <person name="Corthals A.P."/>
            <person name="Power M.L."/>
            <person name="Jones G."/>
            <person name="Ransome R.D."/>
            <person name="Dechmann D.K.N."/>
            <person name="Locatelli A.G."/>
            <person name="Puechmaille S.J."/>
            <person name="Fedrigo O."/>
            <person name="Jarvis E.D."/>
            <person name="Hiller M."/>
            <person name="Vernes S.C."/>
            <person name="Myers E.W."/>
            <person name="Teeling E.C."/>
        </authorList>
    </citation>
    <scope>NUCLEOTIDE SEQUENCE [LARGE SCALE GENOMIC DNA]</scope>
    <source>
        <strain evidence="2">MPipKuh1</strain>
        <tissue evidence="2">Flight muscle</tissue>
    </source>
</reference>
<protein>
    <submittedName>
        <fullName evidence="2">Uncharacterized protein</fullName>
    </submittedName>
</protein>
<name>A0A7J7Y8Y1_PIPKU</name>
<dbReference type="Proteomes" id="UP000558488">
    <property type="component" value="Unassembled WGS sequence"/>
</dbReference>
<sequence length="170" mass="17995">MACVPSLAPRKRHVIAHPHFLQMASGAGPQQPPSWPLADRHKGSPADERGSLEQVPHAPLSLRPPGRVPACTGKAAPFLSTRPAVCTGPWTHPRLLFSEISLITSPGRERSSSANSRALAVPAPPSAPREAFAIKHFSSAPSPLPSSQLRLEIQERAALGNSEPVPCDPA</sequence>
<organism evidence="2 3">
    <name type="scientific">Pipistrellus kuhlii</name>
    <name type="common">Kuhl's pipistrelle</name>
    <dbReference type="NCBI Taxonomy" id="59472"/>
    <lineage>
        <taxon>Eukaryota</taxon>
        <taxon>Metazoa</taxon>
        <taxon>Chordata</taxon>
        <taxon>Craniata</taxon>
        <taxon>Vertebrata</taxon>
        <taxon>Euteleostomi</taxon>
        <taxon>Mammalia</taxon>
        <taxon>Eutheria</taxon>
        <taxon>Laurasiatheria</taxon>
        <taxon>Chiroptera</taxon>
        <taxon>Yangochiroptera</taxon>
        <taxon>Vespertilionidae</taxon>
        <taxon>Pipistrellus</taxon>
    </lineage>
</organism>
<dbReference type="EMBL" id="JACAGB010000006">
    <property type="protein sequence ID" value="KAF6358421.1"/>
    <property type="molecule type" value="Genomic_DNA"/>
</dbReference>
<feature type="compositionally biased region" description="Basic and acidic residues" evidence="1">
    <location>
        <begin position="38"/>
        <end position="51"/>
    </location>
</feature>
<evidence type="ECO:0000256" key="1">
    <source>
        <dbReference type="SAM" id="MobiDB-lite"/>
    </source>
</evidence>